<keyword evidence="4" id="KW-1185">Reference proteome</keyword>
<dbReference type="InterPro" id="IPR029044">
    <property type="entry name" value="Nucleotide-diphossugar_trans"/>
</dbReference>
<protein>
    <submittedName>
        <fullName evidence="3">Glycosyltransferase family 2 protein</fullName>
    </submittedName>
</protein>
<sequence>MLNITTIILTYNEEKHIERCVKNALEFSKEIFVVDSFSTDTTVEIAEHLGAKVFQHKWENNYAKQFNWGLQNLPITTRWVVRLDADEYFTHELIEEVKVKLPKLAPQVSGIILNRKQYCFGAWVHPLKLLRIFEYGKGSCEQRWMDEHIIISDGQTIEFQHQFLDYNLNNFGWWIEKHNGYSIREAIDLLDVELNLSNKVVATQNMGAEAIKKRGNKLRYARSPLFLRSFLYFMYRYLFKLGFLKGKGFFLWDFFQGWWYRTLVDVKIYEIKKACGKSPQKIKAFIKSNYKIDIENV</sequence>
<dbReference type="RefSeq" id="WP_200104709.1">
    <property type="nucleotide sequence ID" value="NZ_JAEHFV010000001.1"/>
</dbReference>
<dbReference type="PANTHER" id="PTHR43630:SF2">
    <property type="entry name" value="GLYCOSYLTRANSFERASE"/>
    <property type="match status" value="1"/>
</dbReference>
<dbReference type="AlphaFoldDB" id="A0A934PL76"/>
<dbReference type="Gene3D" id="3.90.550.10">
    <property type="entry name" value="Spore Coat Polysaccharide Biosynthesis Protein SpsA, Chain A"/>
    <property type="match status" value="1"/>
</dbReference>
<comment type="similarity">
    <text evidence="1">Belongs to the glycosyltransferase 2 family. WaaE/KdtX subfamily.</text>
</comment>
<dbReference type="Pfam" id="PF00535">
    <property type="entry name" value="Glycos_transf_2"/>
    <property type="match status" value="1"/>
</dbReference>
<gene>
    <name evidence="3" type="ORF">I5M07_03020</name>
</gene>
<dbReference type="InterPro" id="IPR001173">
    <property type="entry name" value="Glyco_trans_2-like"/>
</dbReference>
<dbReference type="CDD" id="cd02511">
    <property type="entry name" value="Beta4Glucosyltransferase"/>
    <property type="match status" value="1"/>
</dbReference>
<dbReference type="Proteomes" id="UP000609172">
    <property type="component" value="Unassembled WGS sequence"/>
</dbReference>
<evidence type="ECO:0000313" key="4">
    <source>
        <dbReference type="Proteomes" id="UP000609172"/>
    </source>
</evidence>
<organism evidence="3 4">
    <name type="scientific">Flavobacterium agrisoli</name>
    <dbReference type="NCBI Taxonomy" id="2793066"/>
    <lineage>
        <taxon>Bacteria</taxon>
        <taxon>Pseudomonadati</taxon>
        <taxon>Bacteroidota</taxon>
        <taxon>Flavobacteriia</taxon>
        <taxon>Flavobacteriales</taxon>
        <taxon>Flavobacteriaceae</taxon>
        <taxon>Flavobacterium</taxon>
    </lineage>
</organism>
<evidence type="ECO:0000259" key="2">
    <source>
        <dbReference type="Pfam" id="PF00535"/>
    </source>
</evidence>
<accession>A0A934PL76</accession>
<comment type="caution">
    <text evidence="3">The sequence shown here is derived from an EMBL/GenBank/DDBJ whole genome shotgun (WGS) entry which is preliminary data.</text>
</comment>
<dbReference type="SUPFAM" id="SSF53448">
    <property type="entry name" value="Nucleotide-diphospho-sugar transferases"/>
    <property type="match status" value="1"/>
</dbReference>
<reference evidence="3" key="1">
    <citation type="submission" date="2020-12" db="EMBL/GenBank/DDBJ databases">
        <title>Bacterial novel species Flavobacterium sp. SE-1-e isolated from soil.</title>
        <authorList>
            <person name="Jung H.-Y."/>
        </authorList>
    </citation>
    <scope>NUCLEOTIDE SEQUENCE</scope>
    <source>
        <strain evidence="3">SE-1-e</strain>
    </source>
</reference>
<dbReference type="PANTHER" id="PTHR43630">
    <property type="entry name" value="POLY-BETA-1,6-N-ACETYL-D-GLUCOSAMINE SYNTHASE"/>
    <property type="match status" value="1"/>
</dbReference>
<dbReference type="EMBL" id="JAEHFV010000001">
    <property type="protein sequence ID" value="MBK0368795.1"/>
    <property type="molecule type" value="Genomic_DNA"/>
</dbReference>
<proteinExistence type="inferred from homology"/>
<name>A0A934PL76_9FLAO</name>
<feature type="domain" description="Glycosyltransferase 2-like" evidence="2">
    <location>
        <begin position="7"/>
        <end position="123"/>
    </location>
</feature>
<evidence type="ECO:0000313" key="3">
    <source>
        <dbReference type="EMBL" id="MBK0368795.1"/>
    </source>
</evidence>
<evidence type="ECO:0000256" key="1">
    <source>
        <dbReference type="ARBA" id="ARBA00038494"/>
    </source>
</evidence>